<protein>
    <recommendedName>
        <fullName evidence="2">Piwi domain-containing protein</fullName>
    </recommendedName>
</protein>
<evidence type="ECO:0000259" key="2">
    <source>
        <dbReference type="PROSITE" id="PS50822"/>
    </source>
</evidence>
<dbReference type="AlphaFoldDB" id="A0A0G4I1Y5"/>
<gene>
    <name evidence="3" type="ORF">Cvel_10225</name>
</gene>
<dbReference type="GO" id="GO:0003676">
    <property type="term" value="F:nucleic acid binding"/>
    <property type="evidence" value="ECO:0007669"/>
    <property type="project" value="InterPro"/>
</dbReference>
<dbReference type="PANTHER" id="PTHR22891">
    <property type="entry name" value="EUKARYOTIC TRANSLATION INITIATION FACTOR 2C"/>
    <property type="match status" value="1"/>
</dbReference>
<organism evidence="3">
    <name type="scientific">Chromera velia CCMP2878</name>
    <dbReference type="NCBI Taxonomy" id="1169474"/>
    <lineage>
        <taxon>Eukaryota</taxon>
        <taxon>Sar</taxon>
        <taxon>Alveolata</taxon>
        <taxon>Colpodellida</taxon>
        <taxon>Chromeraceae</taxon>
        <taxon>Chromera</taxon>
    </lineage>
</organism>
<reference evidence="3" key="1">
    <citation type="submission" date="2014-11" db="EMBL/GenBank/DDBJ databases">
        <authorList>
            <person name="Otto D Thomas"/>
            <person name="Naeem Raeece"/>
        </authorList>
    </citation>
    <scope>NUCLEOTIDE SEQUENCE</scope>
</reference>
<feature type="domain" description="Piwi" evidence="2">
    <location>
        <begin position="144"/>
        <end position="500"/>
    </location>
</feature>
<dbReference type="Gene3D" id="3.30.420.10">
    <property type="entry name" value="Ribonuclease H-like superfamily/Ribonuclease H"/>
    <property type="match status" value="1"/>
</dbReference>
<dbReference type="InterPro" id="IPR003165">
    <property type="entry name" value="Piwi"/>
</dbReference>
<dbReference type="Pfam" id="PF02171">
    <property type="entry name" value="Piwi"/>
    <property type="match status" value="1"/>
</dbReference>
<accession>A0A0G4I1Y5</accession>
<feature type="region of interest" description="Disordered" evidence="1">
    <location>
        <begin position="367"/>
        <end position="386"/>
    </location>
</feature>
<dbReference type="PROSITE" id="PS50822">
    <property type="entry name" value="PIWI"/>
    <property type="match status" value="1"/>
</dbReference>
<proteinExistence type="predicted"/>
<dbReference type="InterPro" id="IPR012337">
    <property type="entry name" value="RNaseH-like_sf"/>
</dbReference>
<sequence length="574" mass="65081">MRMFFEALGAALLREYGVRLEAAPTFLLDFLFRPPRPPMGPGGERGRGRGGREGRGGPRRGRGGRGGGQHSGRRGESEVFENPEQEQQWVAYMKERERELLNTFERELNQLKQNVYLTRLLPSIHPPIPSFYALQVADKALRLDRNGQISVQYAFNIALKVSNRLGGTNWMMDTSTSEGLKTIEAIFRNKDQDVAIIGVDVIHPTPQGEASRMHPSVCSMVCSVDAKLSQWTHCVRAQAGKGSKSAAQEVIGGDGKKLFKEMLDVCLKNRRLWNVERRQKANPPLHLVIFRDGVSDEEVKRVVDEEIKQVRDWYYKFGKNKAKREQKTEEESQSLGEKYRDGVKLTVVVVQKRHNVRAFTAVPLATEELEEDEEGPPPHSQGGQRERGAVLDNVRPFSVVDQQIHNPPPGTVLEGPVKNLMLPQGVKSFWLCSHKGLIGTSHPTLYIIREDAKIMEEIDTVKLFAYHLCHLSQRTTRSISYPVPAFYADVLAEHAVKHLWELKHQWKQQQAGLASTQRNPETKMGRLEYADRERALREAVEKAANESLMWSIPLNRPASEKEAESLSWGRIFFI</sequence>
<evidence type="ECO:0000313" key="3">
    <source>
        <dbReference type="EMBL" id="CEM50865.1"/>
    </source>
</evidence>
<dbReference type="EMBL" id="CDMZ01004775">
    <property type="protein sequence ID" value="CEM50865.1"/>
    <property type="molecule type" value="Genomic_DNA"/>
</dbReference>
<name>A0A0G4I1Y5_9ALVE</name>
<dbReference type="PhylomeDB" id="A0A0G4I1Y5"/>
<dbReference type="SUPFAM" id="SSF53098">
    <property type="entry name" value="Ribonuclease H-like"/>
    <property type="match status" value="1"/>
</dbReference>
<feature type="compositionally biased region" description="Basic and acidic residues" evidence="1">
    <location>
        <begin position="44"/>
        <end position="56"/>
    </location>
</feature>
<dbReference type="SMART" id="SM00950">
    <property type="entry name" value="Piwi"/>
    <property type="match status" value="1"/>
</dbReference>
<feature type="region of interest" description="Disordered" evidence="1">
    <location>
        <begin position="31"/>
        <end position="82"/>
    </location>
</feature>
<dbReference type="VEuPathDB" id="CryptoDB:Cvel_10225"/>
<dbReference type="InterPro" id="IPR036397">
    <property type="entry name" value="RNaseH_sf"/>
</dbReference>
<evidence type="ECO:0000256" key="1">
    <source>
        <dbReference type="SAM" id="MobiDB-lite"/>
    </source>
</evidence>